<dbReference type="STRING" id="48936.NJ75_02058"/>
<accession>A0A0B8ZKI5</accession>
<dbReference type="PATRIC" id="fig|48936.3.peg.2065"/>
<dbReference type="RefSeq" id="WP_052242298.1">
    <property type="nucleotide sequence ID" value="NZ_JRVC01000008.1"/>
</dbReference>
<sequence length="87" mass="9518">MNTTIRAEAADAAAFWNDHAVVLRREAADGVFHGFASLHSGTFADMVRMVARMSESERANLVIEKSGDRQYSPAEIAALAHRIDFPA</sequence>
<reference evidence="1 2" key="1">
    <citation type="submission" date="2014-10" db="EMBL/GenBank/DDBJ databases">
        <title>Draft genome sequence of Novosphingobium subterraneum DSM 12447.</title>
        <authorList>
            <person name="Gan H.M."/>
            <person name="Gan H.Y."/>
            <person name="Savka M.A."/>
        </authorList>
    </citation>
    <scope>NUCLEOTIDE SEQUENCE [LARGE SCALE GENOMIC DNA]</scope>
    <source>
        <strain evidence="1 2">DSM 12447</strain>
    </source>
</reference>
<name>A0A0B8ZKI5_9SPHN</name>
<dbReference type="EMBL" id="JRVC01000008">
    <property type="protein sequence ID" value="KHS46822.1"/>
    <property type="molecule type" value="Genomic_DNA"/>
</dbReference>
<organism evidence="1 2">
    <name type="scientific">Novosphingobium subterraneum</name>
    <dbReference type="NCBI Taxonomy" id="48936"/>
    <lineage>
        <taxon>Bacteria</taxon>
        <taxon>Pseudomonadati</taxon>
        <taxon>Pseudomonadota</taxon>
        <taxon>Alphaproteobacteria</taxon>
        <taxon>Sphingomonadales</taxon>
        <taxon>Sphingomonadaceae</taxon>
        <taxon>Novosphingobium</taxon>
    </lineage>
</organism>
<protein>
    <submittedName>
        <fullName evidence="1">Uncharacterized protein</fullName>
    </submittedName>
</protein>
<evidence type="ECO:0000313" key="2">
    <source>
        <dbReference type="Proteomes" id="UP000031338"/>
    </source>
</evidence>
<proteinExistence type="predicted"/>
<comment type="caution">
    <text evidence="1">The sequence shown here is derived from an EMBL/GenBank/DDBJ whole genome shotgun (WGS) entry which is preliminary data.</text>
</comment>
<gene>
    <name evidence="1" type="ORF">NJ75_02058</name>
</gene>
<evidence type="ECO:0000313" key="1">
    <source>
        <dbReference type="EMBL" id="KHS46822.1"/>
    </source>
</evidence>
<keyword evidence="2" id="KW-1185">Reference proteome</keyword>
<dbReference type="AlphaFoldDB" id="A0A0B8ZKI5"/>
<dbReference type="Proteomes" id="UP000031338">
    <property type="component" value="Unassembled WGS sequence"/>
</dbReference>